<gene>
    <name evidence="2" type="primary">LOC113470871</name>
</gene>
<name>A0A3Q0JAD6_DIACI</name>
<dbReference type="GeneID" id="113470871"/>
<organism evidence="1 2">
    <name type="scientific">Diaphorina citri</name>
    <name type="common">Asian citrus psyllid</name>
    <dbReference type="NCBI Taxonomy" id="121845"/>
    <lineage>
        <taxon>Eukaryota</taxon>
        <taxon>Metazoa</taxon>
        <taxon>Ecdysozoa</taxon>
        <taxon>Arthropoda</taxon>
        <taxon>Hexapoda</taxon>
        <taxon>Insecta</taxon>
        <taxon>Pterygota</taxon>
        <taxon>Neoptera</taxon>
        <taxon>Paraneoptera</taxon>
        <taxon>Hemiptera</taxon>
        <taxon>Sternorrhyncha</taxon>
        <taxon>Psylloidea</taxon>
        <taxon>Psyllidae</taxon>
        <taxon>Diaphorininae</taxon>
        <taxon>Diaphorina</taxon>
    </lineage>
</organism>
<accession>A0A3Q0JAD6</accession>
<sequence length="112" mass="12882">MHPQIYSNPDVKEFETTGVSLAILPNVTADGCRVYCLYDHSDDYDLTVVLKNFLMLTQYVAHHEAHPVHGFVIMMKSENMSLKKYLKWTPMLLKLSIENIVSTQVAKVYQPH</sequence>
<dbReference type="RefSeq" id="XP_026685409.1">
    <property type="nucleotide sequence ID" value="XM_026829608.1"/>
</dbReference>
<proteinExistence type="predicted"/>
<evidence type="ECO:0000313" key="2">
    <source>
        <dbReference type="RefSeq" id="XP_026685409.1"/>
    </source>
</evidence>
<protein>
    <submittedName>
        <fullName evidence="2">Uncharacterized protein LOC113470871</fullName>
    </submittedName>
</protein>
<dbReference type="Proteomes" id="UP000079169">
    <property type="component" value="Unplaced"/>
</dbReference>
<dbReference type="Gene3D" id="3.40.525.10">
    <property type="entry name" value="CRAL-TRIO lipid binding domain"/>
    <property type="match status" value="1"/>
</dbReference>
<dbReference type="KEGG" id="dci:113470871"/>
<reference evidence="2" key="1">
    <citation type="submission" date="2025-08" db="UniProtKB">
        <authorList>
            <consortium name="RefSeq"/>
        </authorList>
    </citation>
    <scope>IDENTIFICATION</scope>
</reference>
<dbReference type="AlphaFoldDB" id="A0A3Q0JAD6"/>
<evidence type="ECO:0000313" key="1">
    <source>
        <dbReference type="Proteomes" id="UP000079169"/>
    </source>
</evidence>
<dbReference type="InterPro" id="IPR036865">
    <property type="entry name" value="CRAL-TRIO_dom_sf"/>
</dbReference>
<dbReference type="PaxDb" id="121845-A0A3Q0JAD6"/>
<keyword evidence="1" id="KW-1185">Reference proteome</keyword>